<name>A0A9P4IYY9_9PEZI</name>
<dbReference type="OrthoDB" id="5310629at2759"/>
<evidence type="ECO:0000313" key="3">
    <source>
        <dbReference type="Proteomes" id="UP000799439"/>
    </source>
</evidence>
<evidence type="ECO:0000256" key="1">
    <source>
        <dbReference type="SAM" id="MobiDB-lite"/>
    </source>
</evidence>
<evidence type="ECO:0000313" key="2">
    <source>
        <dbReference type="EMBL" id="KAF2151266.1"/>
    </source>
</evidence>
<keyword evidence="3" id="KW-1185">Reference proteome</keyword>
<proteinExistence type="predicted"/>
<accession>A0A9P4IYY9</accession>
<feature type="region of interest" description="Disordered" evidence="1">
    <location>
        <begin position="22"/>
        <end position="60"/>
    </location>
</feature>
<comment type="caution">
    <text evidence="2">The sequence shown here is derived from an EMBL/GenBank/DDBJ whole genome shotgun (WGS) entry which is preliminary data.</text>
</comment>
<sequence length="101" mass="10549">MSAIVEPVSPVRTTRPVLQVDAAPINDEPVELDGTPTSATTLPSGGPGQAHDGRQKTQNERQKLAQLIAERKSDPAVMVDLPQTPQAEELAVSGAATTIPS</sequence>
<gene>
    <name evidence="2" type="ORF">K461DRAFT_269527</name>
</gene>
<dbReference type="Proteomes" id="UP000799439">
    <property type="component" value="Unassembled WGS sequence"/>
</dbReference>
<dbReference type="AlphaFoldDB" id="A0A9P4IYY9"/>
<organism evidence="2 3">
    <name type="scientific">Myriangium duriaei CBS 260.36</name>
    <dbReference type="NCBI Taxonomy" id="1168546"/>
    <lineage>
        <taxon>Eukaryota</taxon>
        <taxon>Fungi</taxon>
        <taxon>Dikarya</taxon>
        <taxon>Ascomycota</taxon>
        <taxon>Pezizomycotina</taxon>
        <taxon>Dothideomycetes</taxon>
        <taxon>Dothideomycetidae</taxon>
        <taxon>Myriangiales</taxon>
        <taxon>Myriangiaceae</taxon>
        <taxon>Myriangium</taxon>
    </lineage>
</organism>
<protein>
    <submittedName>
        <fullName evidence="2">Uncharacterized protein</fullName>
    </submittedName>
</protein>
<dbReference type="EMBL" id="ML996088">
    <property type="protein sequence ID" value="KAF2151266.1"/>
    <property type="molecule type" value="Genomic_DNA"/>
</dbReference>
<feature type="compositionally biased region" description="Basic and acidic residues" evidence="1">
    <location>
        <begin position="51"/>
        <end position="60"/>
    </location>
</feature>
<reference evidence="2" key="1">
    <citation type="journal article" date="2020" name="Stud. Mycol.">
        <title>101 Dothideomycetes genomes: a test case for predicting lifestyles and emergence of pathogens.</title>
        <authorList>
            <person name="Haridas S."/>
            <person name="Albert R."/>
            <person name="Binder M."/>
            <person name="Bloem J."/>
            <person name="Labutti K."/>
            <person name="Salamov A."/>
            <person name="Andreopoulos B."/>
            <person name="Baker S."/>
            <person name="Barry K."/>
            <person name="Bills G."/>
            <person name="Bluhm B."/>
            <person name="Cannon C."/>
            <person name="Castanera R."/>
            <person name="Culley D."/>
            <person name="Daum C."/>
            <person name="Ezra D."/>
            <person name="Gonzalez J."/>
            <person name="Henrissat B."/>
            <person name="Kuo A."/>
            <person name="Liang C."/>
            <person name="Lipzen A."/>
            <person name="Lutzoni F."/>
            <person name="Magnuson J."/>
            <person name="Mondo S."/>
            <person name="Nolan M."/>
            <person name="Ohm R."/>
            <person name="Pangilinan J."/>
            <person name="Park H.-J."/>
            <person name="Ramirez L."/>
            <person name="Alfaro M."/>
            <person name="Sun H."/>
            <person name="Tritt A."/>
            <person name="Yoshinaga Y."/>
            <person name="Zwiers L.-H."/>
            <person name="Turgeon B."/>
            <person name="Goodwin S."/>
            <person name="Spatafora J."/>
            <person name="Crous P."/>
            <person name="Grigoriev I."/>
        </authorList>
    </citation>
    <scope>NUCLEOTIDE SEQUENCE</scope>
    <source>
        <strain evidence="2">CBS 260.36</strain>
    </source>
</reference>